<keyword evidence="1" id="KW-0175">Coiled coil</keyword>
<dbReference type="InterPro" id="IPR012337">
    <property type="entry name" value="RNaseH-like_sf"/>
</dbReference>
<gene>
    <name evidence="2" type="ORF">SEV965_LOCUS22236</name>
</gene>
<name>A0A814XX89_9BILA</name>
<dbReference type="EMBL" id="CAJNOU010001558">
    <property type="protein sequence ID" value="CAF1221975.1"/>
    <property type="molecule type" value="Genomic_DNA"/>
</dbReference>
<evidence type="ECO:0000313" key="2">
    <source>
        <dbReference type="EMBL" id="CAF1221975.1"/>
    </source>
</evidence>
<reference evidence="2" key="1">
    <citation type="submission" date="2021-02" db="EMBL/GenBank/DDBJ databases">
        <authorList>
            <person name="Nowell W R."/>
        </authorList>
    </citation>
    <scope>NUCLEOTIDE SEQUENCE</scope>
</reference>
<dbReference type="PANTHER" id="PTHR37162:SF11">
    <property type="match status" value="1"/>
</dbReference>
<evidence type="ECO:0000256" key="1">
    <source>
        <dbReference type="SAM" id="Coils"/>
    </source>
</evidence>
<protein>
    <submittedName>
        <fullName evidence="2">Uncharacterized protein</fullName>
    </submittedName>
</protein>
<evidence type="ECO:0000313" key="3">
    <source>
        <dbReference type="Proteomes" id="UP000663889"/>
    </source>
</evidence>
<feature type="coiled-coil region" evidence="1">
    <location>
        <begin position="640"/>
        <end position="667"/>
    </location>
</feature>
<dbReference type="SUPFAM" id="SSF53098">
    <property type="entry name" value="Ribonuclease H-like"/>
    <property type="match status" value="1"/>
</dbReference>
<comment type="caution">
    <text evidence="2">The sequence shown here is derived from an EMBL/GenBank/DDBJ whole genome shotgun (WGS) entry which is preliminary data.</text>
</comment>
<sequence>MCKSRLECNLSTYEDKKSCRKNKSIKNNLKFVTQSSKSQPLSTNDILETSSLRLDDVRKLPMLNFDQQITKAETLWALTVARRGFTYNSCNNIGDVFRSMFPDSKIAEQFNMQSKKISYVISHGIGPYFHRDLIKQLKRCEKFVLCIDEQTNVQNKKQLDLLVKFWSYDEGLVVTRYFKSILLGHAQANVLQDAIINCFKTDGIDLKRLLMLGRDNPSVNISLENLIDQEMKKMGGGLLLLGSCERARKQLNILTQQERETFFNDVRKIYHGIAQYFKLNLPLKNQFLRDIKILHHSLKGVQNADQIIRVARTIPQLLTDREIDHLRDEWLTYSIETIDEKWIIKSVVKDSTGNDNITYQRIDFYWNNVLSITTTDGRPKYPTLSKLVKNILIISHGNADVERGFSINENIIVSNRSLLAELSINRLRTTYDAVKCAGGDCVPIDKELLKAVQNSYSFYREELAVAKAAAERIEKEREEQENINEMYKQVLKQEEDLLVKQKKLQRQQQEANLIIADASAPCVVQLRDRITGAFKKEATTTTEALSSISTNILSYTSTVIDASTVHETPPNQASNLREALAAVVTLPTNQTSALSQTVNLSEASAAIATISPSQTLVLSQTLNLSATLDINDIDANNYSNDDLKNLLRVVLAENKRLTDQLNQQRNEQLENQVQVPGDK</sequence>
<dbReference type="Proteomes" id="UP000663889">
    <property type="component" value="Unassembled WGS sequence"/>
</dbReference>
<feature type="coiled-coil region" evidence="1">
    <location>
        <begin position="456"/>
        <end position="510"/>
    </location>
</feature>
<organism evidence="2 3">
    <name type="scientific">Rotaria sordida</name>
    <dbReference type="NCBI Taxonomy" id="392033"/>
    <lineage>
        <taxon>Eukaryota</taxon>
        <taxon>Metazoa</taxon>
        <taxon>Spiralia</taxon>
        <taxon>Gnathifera</taxon>
        <taxon>Rotifera</taxon>
        <taxon>Eurotatoria</taxon>
        <taxon>Bdelloidea</taxon>
        <taxon>Philodinida</taxon>
        <taxon>Philodinidae</taxon>
        <taxon>Rotaria</taxon>
    </lineage>
</organism>
<proteinExistence type="predicted"/>
<dbReference type="AlphaFoldDB" id="A0A814XX89"/>
<dbReference type="PANTHER" id="PTHR37162">
    <property type="entry name" value="HAT FAMILY DIMERISATION DOMAINCONTAINING PROTEIN-RELATED"/>
    <property type="match status" value="1"/>
</dbReference>
<accession>A0A814XX89</accession>